<dbReference type="PANTHER" id="PTHR30344:SF1">
    <property type="entry name" value="6-PHOSPHOGLUCONOLACTONASE"/>
    <property type="match status" value="1"/>
</dbReference>
<reference evidence="1 2" key="1">
    <citation type="submission" date="2021-08" db="EMBL/GenBank/DDBJ databases">
        <title>Complete genome sequence of the strain Aneurinibacillus thermoaerophilus CCM 8960.</title>
        <authorList>
            <person name="Musilova J."/>
            <person name="Kourilova X."/>
            <person name="Pernicova I."/>
            <person name="Bezdicek M."/>
            <person name="Lengerova M."/>
            <person name="Obruca S."/>
            <person name="Sedlar K."/>
        </authorList>
    </citation>
    <scope>NUCLEOTIDE SEQUENCE [LARGE SCALE GENOMIC DNA]</scope>
    <source>
        <strain evidence="1 2">CCM 8960</strain>
    </source>
</reference>
<accession>A0ABX8YEQ4</accession>
<proteinExistence type="predicted"/>
<dbReference type="GeneID" id="97141295"/>
<dbReference type="InterPro" id="IPR011045">
    <property type="entry name" value="N2O_reductase_N"/>
</dbReference>
<keyword evidence="2" id="KW-1185">Reference proteome</keyword>
<dbReference type="Proteomes" id="UP000826616">
    <property type="component" value="Chromosome"/>
</dbReference>
<dbReference type="InterPro" id="IPR015943">
    <property type="entry name" value="WD40/YVTN_repeat-like_dom_sf"/>
</dbReference>
<organism evidence="1 2">
    <name type="scientific">Aneurinibacillus thermoaerophilus</name>
    <dbReference type="NCBI Taxonomy" id="143495"/>
    <lineage>
        <taxon>Bacteria</taxon>
        <taxon>Bacillati</taxon>
        <taxon>Bacillota</taxon>
        <taxon>Bacilli</taxon>
        <taxon>Bacillales</taxon>
        <taxon>Paenibacillaceae</taxon>
        <taxon>Aneurinibacillus group</taxon>
        <taxon>Aneurinibacillus</taxon>
    </lineage>
</organism>
<name>A0ABX8YEQ4_ANETH</name>
<dbReference type="SUPFAM" id="SSF50974">
    <property type="entry name" value="Nitrous oxide reductase, N-terminal domain"/>
    <property type="match status" value="1"/>
</dbReference>
<gene>
    <name evidence="1" type="ORF">K3F53_07930</name>
</gene>
<protein>
    <submittedName>
        <fullName evidence="1">Lactonase family protein</fullName>
    </submittedName>
</protein>
<dbReference type="EMBL" id="CP080764">
    <property type="protein sequence ID" value="QYY44097.1"/>
    <property type="molecule type" value="Genomic_DNA"/>
</dbReference>
<dbReference type="RefSeq" id="WP_220560212.1">
    <property type="nucleotide sequence ID" value="NZ_CP080764.1"/>
</dbReference>
<dbReference type="InterPro" id="IPR050282">
    <property type="entry name" value="Cycloisomerase_2"/>
</dbReference>
<dbReference type="PANTHER" id="PTHR30344">
    <property type="entry name" value="6-PHOSPHOGLUCONOLACTONASE-RELATED"/>
    <property type="match status" value="1"/>
</dbReference>
<sequence length="350" mass="38782">MASKLPSVSQTPVAVAYTPNSILNLSKPPLPLIPIMNRPKMNRERYGTCTAVGWFNNNHYLATLNLATETLHTYAFHPQDHSLTLLQTLNNQNGMQLHWPDALAFSPDGLYLVITNTKQNMCSINMYHIDPQTHLIDPVPFQVIRHPHAVFHGVRFSPNSKYMVSTTTDSSGLILIYKLDYEANGAPKITLSQVVQNRYQLSPLPFKPKAIDFSSDGSLIIICYGVTAGTQSYPSYGALAIHTWDNDTGTTGTQSLCELTGKPELSCPDDVAFSHDALSSFIVVQSQSNDTVVFYSFDKMTNQIDPQFFALTNPKAQLSFPHGFSLSSDDKYLAVSNYGDDKVTVYSLKS</sequence>
<dbReference type="Gene3D" id="2.130.10.10">
    <property type="entry name" value="YVTN repeat-like/Quinoprotein amine dehydrogenase"/>
    <property type="match status" value="2"/>
</dbReference>
<evidence type="ECO:0000313" key="1">
    <source>
        <dbReference type="EMBL" id="QYY44097.1"/>
    </source>
</evidence>
<evidence type="ECO:0000313" key="2">
    <source>
        <dbReference type="Proteomes" id="UP000826616"/>
    </source>
</evidence>